<dbReference type="InterPro" id="IPR035906">
    <property type="entry name" value="MetI-like_sf"/>
</dbReference>
<sequence length="347" mass="38373">MRIFTLSGINRRRWHTFKANRKGYWSLMLLLTLFGLSLCAELVANDKPYVVKHGSHYYFPMMRDIPETQYGGDFQTPADYRDPAVQSMIHENGWMLWPPVRFSYDTVNYACAEPFPAPPSFDNPLGTDESGRDVFARVLYGFRLSMAFGLALAAIGSAGGILAGAYLGYKGGWTDILGQRFMEIWGGLPVTYLLIILASFTEPTFFMLLGIMLLFSWMGLVDVVRVEFLRCRNLEYVKAARALGMSEGAVMLRHILPNALVATLTFMPFILSGSITTLTSLDFLGFGLPPDSPALGELLAQGKANLHAPWIGVSAFGVLGMLLILLIFLGEAVRDAMAPLSNNRGTK</sequence>
<dbReference type="NCBIfam" id="NF011596">
    <property type="entry name" value="PRK15021.1"/>
    <property type="match status" value="1"/>
</dbReference>
<feature type="transmembrane region" description="Helical" evidence="5">
    <location>
        <begin position="147"/>
        <end position="169"/>
    </location>
</feature>
<evidence type="ECO:0000256" key="3">
    <source>
        <dbReference type="ARBA" id="ARBA00022989"/>
    </source>
</evidence>
<keyword evidence="8" id="KW-1185">Reference proteome</keyword>
<keyword evidence="5" id="KW-0813">Transport</keyword>
<proteinExistence type="inferred from homology"/>
<reference evidence="7 8" key="1">
    <citation type="submission" date="2019-11" db="EMBL/GenBank/DDBJ databases">
        <title>Pseudodesulfovibrio alkaliphilus, sp. nov., an alkaliphilic sulfate-reducing bacteria from mud volcano of Taman peninsula, Russia.</title>
        <authorList>
            <person name="Frolova A."/>
            <person name="Merkel A.Y."/>
            <person name="Slobodkin A.I."/>
        </authorList>
    </citation>
    <scope>NUCLEOTIDE SEQUENCE [LARGE SCALE GENOMIC DNA]</scope>
    <source>
        <strain evidence="7 8">F-1</strain>
    </source>
</reference>
<evidence type="ECO:0000313" key="7">
    <source>
        <dbReference type="EMBL" id="MUM76739.1"/>
    </source>
</evidence>
<dbReference type="PANTHER" id="PTHR30325">
    <property type="entry name" value="MEMBRANE COMPONENT OF ABC TRANSPORTER"/>
    <property type="match status" value="1"/>
</dbReference>
<evidence type="ECO:0000256" key="2">
    <source>
        <dbReference type="ARBA" id="ARBA00022692"/>
    </source>
</evidence>
<keyword evidence="4 5" id="KW-0472">Membrane</keyword>
<accession>A0A7K1KKY3</accession>
<dbReference type="PANTHER" id="PTHR30325:SF0">
    <property type="entry name" value="INNER MEMBRANE ABC TRANSPORTER PERMEASE PROTEIN YEJE"/>
    <property type="match status" value="1"/>
</dbReference>
<comment type="subcellular location">
    <subcellularLocation>
        <location evidence="1 5">Cell membrane</location>
        <topology evidence="1 5">Multi-pass membrane protein</topology>
    </subcellularLocation>
</comment>
<gene>
    <name evidence="7" type="ORF">GKC30_03715</name>
</gene>
<evidence type="ECO:0000313" key="8">
    <source>
        <dbReference type="Proteomes" id="UP000461162"/>
    </source>
</evidence>
<dbReference type="InterPro" id="IPR000515">
    <property type="entry name" value="MetI-like"/>
</dbReference>
<dbReference type="Gene3D" id="1.10.3720.10">
    <property type="entry name" value="MetI-like"/>
    <property type="match status" value="1"/>
</dbReference>
<name>A0A7K1KKY3_9BACT</name>
<dbReference type="Pfam" id="PF00528">
    <property type="entry name" value="BPD_transp_1"/>
    <property type="match status" value="1"/>
</dbReference>
<feature type="transmembrane region" description="Helical" evidence="5">
    <location>
        <begin position="308"/>
        <end position="329"/>
    </location>
</feature>
<dbReference type="CDD" id="cd06261">
    <property type="entry name" value="TM_PBP2"/>
    <property type="match status" value="1"/>
</dbReference>
<feature type="transmembrane region" description="Helical" evidence="5">
    <location>
        <begin position="181"/>
        <end position="200"/>
    </location>
</feature>
<dbReference type="EMBL" id="WODC01000001">
    <property type="protein sequence ID" value="MUM76739.1"/>
    <property type="molecule type" value="Genomic_DNA"/>
</dbReference>
<feature type="domain" description="ABC transmembrane type-1" evidence="6">
    <location>
        <begin position="142"/>
        <end position="331"/>
    </location>
</feature>
<evidence type="ECO:0000256" key="5">
    <source>
        <dbReference type="RuleBase" id="RU363032"/>
    </source>
</evidence>
<dbReference type="GO" id="GO:0055085">
    <property type="term" value="P:transmembrane transport"/>
    <property type="evidence" value="ECO:0007669"/>
    <property type="project" value="InterPro"/>
</dbReference>
<evidence type="ECO:0000256" key="4">
    <source>
        <dbReference type="ARBA" id="ARBA00023136"/>
    </source>
</evidence>
<evidence type="ECO:0000259" key="6">
    <source>
        <dbReference type="PROSITE" id="PS50928"/>
    </source>
</evidence>
<keyword evidence="3 5" id="KW-1133">Transmembrane helix</keyword>
<keyword evidence="2 5" id="KW-0812">Transmembrane</keyword>
<dbReference type="AlphaFoldDB" id="A0A7K1KKY3"/>
<comment type="similarity">
    <text evidence="5">Belongs to the binding-protein-dependent transport system permease family.</text>
</comment>
<dbReference type="RefSeq" id="WP_155932404.1">
    <property type="nucleotide sequence ID" value="NZ_WODC01000001.1"/>
</dbReference>
<feature type="transmembrane region" description="Helical" evidence="5">
    <location>
        <begin position="206"/>
        <end position="224"/>
    </location>
</feature>
<dbReference type="GO" id="GO:0005886">
    <property type="term" value="C:plasma membrane"/>
    <property type="evidence" value="ECO:0007669"/>
    <property type="project" value="UniProtKB-SubCell"/>
</dbReference>
<dbReference type="SUPFAM" id="SSF161098">
    <property type="entry name" value="MetI-like"/>
    <property type="match status" value="1"/>
</dbReference>
<organism evidence="7 8">
    <name type="scientific">Pseudodesulfovibrio alkaliphilus</name>
    <dbReference type="NCBI Taxonomy" id="2661613"/>
    <lineage>
        <taxon>Bacteria</taxon>
        <taxon>Pseudomonadati</taxon>
        <taxon>Thermodesulfobacteriota</taxon>
        <taxon>Desulfovibrionia</taxon>
        <taxon>Desulfovibrionales</taxon>
        <taxon>Desulfovibrionaceae</taxon>
    </lineage>
</organism>
<dbReference type="Proteomes" id="UP000461162">
    <property type="component" value="Unassembled WGS sequence"/>
</dbReference>
<dbReference type="PROSITE" id="PS50928">
    <property type="entry name" value="ABC_TM1"/>
    <property type="match status" value="1"/>
</dbReference>
<dbReference type="GO" id="GO:0042884">
    <property type="term" value="P:microcin transport"/>
    <property type="evidence" value="ECO:0007669"/>
    <property type="project" value="TreeGrafter"/>
</dbReference>
<evidence type="ECO:0000256" key="1">
    <source>
        <dbReference type="ARBA" id="ARBA00004651"/>
    </source>
</evidence>
<protein>
    <submittedName>
        <fullName evidence="7">ABC transporter permease subunit</fullName>
    </submittedName>
</protein>
<feature type="transmembrane region" description="Helical" evidence="5">
    <location>
        <begin position="259"/>
        <end position="288"/>
    </location>
</feature>
<comment type="caution">
    <text evidence="7">The sequence shown here is derived from an EMBL/GenBank/DDBJ whole genome shotgun (WGS) entry which is preliminary data.</text>
</comment>